<evidence type="ECO:0000259" key="1">
    <source>
        <dbReference type="Pfam" id="PF00884"/>
    </source>
</evidence>
<dbReference type="InterPro" id="IPR017850">
    <property type="entry name" value="Alkaline_phosphatase_core_sf"/>
</dbReference>
<dbReference type="AlphaFoldDB" id="A0A6M0LLZ6"/>
<proteinExistence type="predicted"/>
<dbReference type="Gene3D" id="3.40.720.10">
    <property type="entry name" value="Alkaline Phosphatase, subunit A"/>
    <property type="match status" value="1"/>
</dbReference>
<reference evidence="2 3" key="2">
    <citation type="submission" date="2020-03" db="EMBL/GenBank/DDBJ databases">
        <title>Investigating the evolutionary divergence of the Butyrivibrio group.</title>
        <authorList>
            <person name="Skvortsov T."/>
            <person name="Santos F.G."/>
            <person name="Ting K.S."/>
            <person name="Creevey C.J."/>
        </authorList>
    </citation>
    <scope>NUCLEOTIDE SEQUENCE [LARGE SCALE GENOMIC DNA]</scope>
    <source>
        <strain evidence="2 3">MZ8</strain>
    </source>
</reference>
<dbReference type="Pfam" id="PF00884">
    <property type="entry name" value="Sulfatase"/>
    <property type="match status" value="1"/>
</dbReference>
<reference evidence="2 3" key="1">
    <citation type="submission" date="2019-09" db="EMBL/GenBank/DDBJ databases">
        <authorList>
            <person name="Pidcock S.E."/>
            <person name="Huws S.A."/>
        </authorList>
    </citation>
    <scope>NUCLEOTIDE SEQUENCE [LARGE SCALE GENOMIC DNA]</scope>
    <source>
        <strain evidence="2 3">MZ8</strain>
    </source>
</reference>
<dbReference type="RefSeq" id="WP_090488076.1">
    <property type="nucleotide sequence ID" value="NZ_VTVE01000002.1"/>
</dbReference>
<accession>A0A6M0LLZ6</accession>
<sequence>MDVRLKAEIEKKYNDLFEKYGLERPLDGKKIAAYVKEILEEFLKDKKKPAIYANGGHTKMLMADFMFELKNVKVIIDNYNQENESGFKQITDNEISEYEIDGIIISSYKFRKEIAAKLKEICPSIPVLDIYEEINKRGIKLNADYYYGTHPQQIYRTINKLKTKPDDKEKYRELISLFLQIKDIRLAIECCKKADCLYAEKLYQCLLEDIEELYSLMLEAYKKIDKKNVLLLCLDGMKRSDMNHQVMPRIMKIIDRKGLFYTNAYSYSTSTFESLMPVYSENFNMQTGYYKSNKVLGDECRFIKQAKEQKRKICLYTDMDKHIEDSLIKYSGAFQTLTQKLWDFMLDALETDNGLFLIHELYETHYSFSNPYTEGDVLFEGTAMLFDFLPQKGGKLRADYEKQHDDSMRYTDETLEIFLDNVDLNILMYADHGNLLLSKDTKLEDVPEIELTCSEGWTQVPFIVFGNHVKAGRNNQIVSLAEMNNVALSMEEGRDIDIKKREYIKCARSEIYNPDFKFLYKKLGYEEDLLAFEAFVFENGDKIIIFSNGRKRVYEQDTEILDSNKIEELFSIVKDDITVVTR</sequence>
<dbReference type="Proteomes" id="UP000473091">
    <property type="component" value="Unassembled WGS sequence"/>
</dbReference>
<evidence type="ECO:0000313" key="3">
    <source>
        <dbReference type="Proteomes" id="UP000473091"/>
    </source>
</evidence>
<comment type="caution">
    <text evidence="2">The sequence shown here is derived from an EMBL/GenBank/DDBJ whole genome shotgun (WGS) entry which is preliminary data.</text>
</comment>
<dbReference type="EMBL" id="VTVE01000002">
    <property type="protein sequence ID" value="NEX01871.1"/>
    <property type="molecule type" value="Genomic_DNA"/>
</dbReference>
<gene>
    <name evidence="2" type="ORF">F0Q01_08250</name>
</gene>
<dbReference type="InterPro" id="IPR000917">
    <property type="entry name" value="Sulfatase_N"/>
</dbReference>
<name>A0A6M0LLZ6_PSEXY</name>
<feature type="domain" description="Sulfatase N-terminal" evidence="1">
    <location>
        <begin position="227"/>
        <end position="482"/>
    </location>
</feature>
<evidence type="ECO:0000313" key="2">
    <source>
        <dbReference type="EMBL" id="NEX01871.1"/>
    </source>
</evidence>
<dbReference type="SUPFAM" id="SSF53649">
    <property type="entry name" value="Alkaline phosphatase-like"/>
    <property type="match status" value="1"/>
</dbReference>
<organism evidence="2 3">
    <name type="scientific">Pseudobutyrivibrio xylanivorans</name>
    <dbReference type="NCBI Taxonomy" id="185007"/>
    <lineage>
        <taxon>Bacteria</taxon>
        <taxon>Bacillati</taxon>
        <taxon>Bacillota</taxon>
        <taxon>Clostridia</taxon>
        <taxon>Lachnospirales</taxon>
        <taxon>Lachnospiraceae</taxon>
        <taxon>Pseudobutyrivibrio</taxon>
    </lineage>
</organism>
<protein>
    <submittedName>
        <fullName evidence="2">LTA synthase family protein</fullName>
    </submittedName>
</protein>